<keyword evidence="1" id="KW-1133">Transmembrane helix</keyword>
<reference evidence="2" key="1">
    <citation type="submission" date="2018-11" db="EMBL/GenBank/DDBJ databases">
        <authorList>
            <person name="Grassa J C."/>
        </authorList>
    </citation>
    <scope>NUCLEOTIDE SEQUENCE [LARGE SCALE GENOMIC DNA]</scope>
</reference>
<keyword evidence="1" id="KW-0472">Membrane</keyword>
<evidence type="ECO:0000256" key="1">
    <source>
        <dbReference type="SAM" id="Phobius"/>
    </source>
</evidence>
<proteinExistence type="predicted"/>
<protein>
    <submittedName>
        <fullName evidence="2">Uncharacterized protein</fullName>
    </submittedName>
</protein>
<sequence length="75" mass="8864">MGACHFSLQDEVMITQRNGDIGAYIPQETNYIEERKIWALVPLRKVGALRFHFFPIFVLLFLVKYYNSFFVNFAE</sequence>
<keyword evidence="3" id="KW-1185">Reference proteome</keyword>
<dbReference type="Proteomes" id="UP000596661">
    <property type="component" value="Chromosome 5"/>
</dbReference>
<feature type="transmembrane region" description="Helical" evidence="1">
    <location>
        <begin position="48"/>
        <end position="66"/>
    </location>
</feature>
<organism evidence="2 3">
    <name type="scientific">Cannabis sativa</name>
    <name type="common">Hemp</name>
    <name type="synonym">Marijuana</name>
    <dbReference type="NCBI Taxonomy" id="3483"/>
    <lineage>
        <taxon>Eukaryota</taxon>
        <taxon>Viridiplantae</taxon>
        <taxon>Streptophyta</taxon>
        <taxon>Embryophyta</taxon>
        <taxon>Tracheophyta</taxon>
        <taxon>Spermatophyta</taxon>
        <taxon>Magnoliopsida</taxon>
        <taxon>eudicotyledons</taxon>
        <taxon>Gunneridae</taxon>
        <taxon>Pentapetalae</taxon>
        <taxon>rosids</taxon>
        <taxon>fabids</taxon>
        <taxon>Rosales</taxon>
        <taxon>Cannabaceae</taxon>
        <taxon>Cannabis</taxon>
    </lineage>
</organism>
<dbReference type="EnsemblPlants" id="novel_model_4534_5bd9a17a.1.5bd9b139">
    <property type="protein sequence ID" value="cds.novel_model_4534_5bd9a17a.1.5bd9b139"/>
    <property type="gene ID" value="novel_gene_2377_5bd9a17a"/>
</dbReference>
<keyword evidence="1" id="KW-0812">Transmembrane</keyword>
<name>A0A803R364_CANSA</name>
<accession>A0A803R364</accession>
<evidence type="ECO:0000313" key="3">
    <source>
        <dbReference type="Proteomes" id="UP000596661"/>
    </source>
</evidence>
<reference evidence="2" key="2">
    <citation type="submission" date="2021-03" db="UniProtKB">
        <authorList>
            <consortium name="EnsemblPlants"/>
        </authorList>
    </citation>
    <scope>IDENTIFICATION</scope>
</reference>
<dbReference type="AlphaFoldDB" id="A0A803R364"/>
<dbReference type="Gramene" id="novel_model_4534_5bd9a17a.1.5bd9b139">
    <property type="protein sequence ID" value="cds.novel_model_4534_5bd9a17a.1.5bd9b139"/>
    <property type="gene ID" value="novel_gene_2377_5bd9a17a"/>
</dbReference>
<evidence type="ECO:0000313" key="2">
    <source>
        <dbReference type="EnsemblPlants" id="cds.novel_model_4534_5bd9a17a.1.5bd9b139"/>
    </source>
</evidence>
<dbReference type="EMBL" id="UZAU01000457">
    <property type="status" value="NOT_ANNOTATED_CDS"/>
    <property type="molecule type" value="Genomic_DNA"/>
</dbReference>